<reference evidence="2" key="1">
    <citation type="submission" date="2021-01" db="EMBL/GenBank/DDBJ databases">
        <title>Caligus Genome Assembly.</title>
        <authorList>
            <person name="Gallardo-Escarate C."/>
        </authorList>
    </citation>
    <scope>NUCLEOTIDE SEQUENCE [LARGE SCALE GENOMIC DNA]</scope>
</reference>
<sequence length="70" mass="7734">MWAECTLMELEESEEISGNYGRRNSPHYSLKPLGLWLCSQMFDFGTRPSYMDSPKAGVTNTSPAGAMAPS</sequence>
<proteinExistence type="predicted"/>
<organism evidence="1 2">
    <name type="scientific">Caligus rogercresseyi</name>
    <name type="common">Sea louse</name>
    <dbReference type="NCBI Taxonomy" id="217165"/>
    <lineage>
        <taxon>Eukaryota</taxon>
        <taxon>Metazoa</taxon>
        <taxon>Ecdysozoa</taxon>
        <taxon>Arthropoda</taxon>
        <taxon>Crustacea</taxon>
        <taxon>Multicrustacea</taxon>
        <taxon>Hexanauplia</taxon>
        <taxon>Copepoda</taxon>
        <taxon>Siphonostomatoida</taxon>
        <taxon>Caligidae</taxon>
        <taxon>Caligus</taxon>
    </lineage>
</organism>
<evidence type="ECO:0000313" key="1">
    <source>
        <dbReference type="EMBL" id="QQP36907.1"/>
    </source>
</evidence>
<protein>
    <submittedName>
        <fullName evidence="1">Uncharacterized protein</fullName>
    </submittedName>
</protein>
<gene>
    <name evidence="1" type="ORF">FKW44_022143</name>
</gene>
<dbReference type="EMBL" id="CP045905">
    <property type="protein sequence ID" value="QQP36907.1"/>
    <property type="molecule type" value="Genomic_DNA"/>
</dbReference>
<keyword evidence="2" id="KW-1185">Reference proteome</keyword>
<evidence type="ECO:0000313" key="2">
    <source>
        <dbReference type="Proteomes" id="UP000595437"/>
    </source>
</evidence>
<name>A0A7T8GSD0_CALRO</name>
<dbReference type="Proteomes" id="UP000595437">
    <property type="component" value="Chromosome 16"/>
</dbReference>
<accession>A0A7T8GSD0</accession>
<dbReference type="AlphaFoldDB" id="A0A7T8GSD0"/>